<dbReference type="NCBIfam" id="NF002096">
    <property type="entry name" value="PRK00939.1"/>
    <property type="match status" value="1"/>
</dbReference>
<comment type="caution">
    <text evidence="5">The sequence shown here is derived from an EMBL/GenBank/DDBJ whole genome shotgun (WGS) entry which is preliminary data.</text>
</comment>
<evidence type="ECO:0000256" key="1">
    <source>
        <dbReference type="ARBA" id="ARBA00005422"/>
    </source>
</evidence>
<dbReference type="GO" id="GO:0002188">
    <property type="term" value="P:translation reinitiation"/>
    <property type="evidence" value="ECO:0007669"/>
    <property type="project" value="TreeGrafter"/>
</dbReference>
<dbReference type="CDD" id="cd11567">
    <property type="entry name" value="YciH_like"/>
    <property type="match status" value="1"/>
</dbReference>
<evidence type="ECO:0000256" key="3">
    <source>
        <dbReference type="ARBA" id="ARBA00022917"/>
    </source>
</evidence>
<proteinExistence type="inferred from homology"/>
<organism evidence="5 6">
    <name type="scientific">candidate division TA06 bacterium DG_26</name>
    <dbReference type="NCBI Taxonomy" id="1703771"/>
    <lineage>
        <taxon>Bacteria</taxon>
        <taxon>Bacteria division TA06</taxon>
    </lineage>
</organism>
<dbReference type="SUPFAM" id="SSF55159">
    <property type="entry name" value="eIF1-like"/>
    <property type="match status" value="1"/>
</dbReference>
<keyword evidence="3" id="KW-0648">Protein biosynthesis</keyword>
<dbReference type="HAMAP" id="MF_00604">
    <property type="entry name" value="SUI1"/>
    <property type="match status" value="1"/>
</dbReference>
<dbReference type="EMBL" id="LIZT01000040">
    <property type="protein sequence ID" value="KPJ49836.1"/>
    <property type="molecule type" value="Genomic_DNA"/>
</dbReference>
<dbReference type="Pfam" id="PF01253">
    <property type="entry name" value="SUI1"/>
    <property type="match status" value="1"/>
</dbReference>
<feature type="domain" description="SUI1" evidence="4">
    <location>
        <begin position="31"/>
        <end position="96"/>
    </location>
</feature>
<keyword evidence="2" id="KW-0810">Translation regulation</keyword>
<evidence type="ECO:0000313" key="5">
    <source>
        <dbReference type="EMBL" id="KPJ49836.1"/>
    </source>
</evidence>
<dbReference type="Gene3D" id="3.30.780.10">
    <property type="entry name" value="SUI1-like domain"/>
    <property type="match status" value="1"/>
</dbReference>
<evidence type="ECO:0000259" key="4">
    <source>
        <dbReference type="PROSITE" id="PS50296"/>
    </source>
</evidence>
<dbReference type="PANTHER" id="PTHR12789">
    <property type="entry name" value="DENSITY-REGULATED PROTEIN HOMOLOG"/>
    <property type="match status" value="1"/>
</dbReference>
<evidence type="ECO:0000313" key="6">
    <source>
        <dbReference type="Proteomes" id="UP000051124"/>
    </source>
</evidence>
<dbReference type="PANTHER" id="PTHR12789:SF0">
    <property type="entry name" value="DENSITY-REGULATED PROTEIN"/>
    <property type="match status" value="1"/>
</dbReference>
<accession>A0A0S7WJQ4</accession>
<dbReference type="PROSITE" id="PS50296">
    <property type="entry name" value="SUI1"/>
    <property type="match status" value="1"/>
</dbReference>
<dbReference type="GO" id="GO:0003729">
    <property type="term" value="F:mRNA binding"/>
    <property type="evidence" value="ECO:0007669"/>
    <property type="project" value="TreeGrafter"/>
</dbReference>
<dbReference type="InterPro" id="IPR036877">
    <property type="entry name" value="SUI1_dom_sf"/>
</dbReference>
<comment type="similarity">
    <text evidence="1">Belongs to the SUI1 family.</text>
</comment>
<dbReference type="InterPro" id="IPR050318">
    <property type="entry name" value="DENR/SUI1_TIF"/>
</dbReference>
<dbReference type="GO" id="GO:0006417">
    <property type="term" value="P:regulation of translation"/>
    <property type="evidence" value="ECO:0007669"/>
    <property type="project" value="UniProtKB-KW"/>
</dbReference>
<sequence length="114" mass="12537">MSDDEGGICPTCGLPTDLCVCETIAQEEARITVTVERRKWGRLTTVIEGFDKNIELGDLATKLKGKLACGGAAKHGHIELQGDHRGVISDVLAKLGFPEEMVQIDWTFQRQGRR</sequence>
<dbReference type="InterPro" id="IPR005872">
    <property type="entry name" value="SUI1_arc_bac"/>
</dbReference>
<dbReference type="PIRSF" id="PIRSF037511">
    <property type="entry name" value="Transl_init_SUI1_pro"/>
    <property type="match status" value="1"/>
</dbReference>
<dbReference type="InterPro" id="IPR022851">
    <property type="entry name" value="SUI1_arc"/>
</dbReference>
<dbReference type="InterPro" id="IPR001950">
    <property type="entry name" value="SUI1"/>
</dbReference>
<dbReference type="GO" id="GO:0001731">
    <property type="term" value="P:formation of translation preinitiation complex"/>
    <property type="evidence" value="ECO:0007669"/>
    <property type="project" value="TreeGrafter"/>
</dbReference>
<protein>
    <recommendedName>
        <fullName evidence="4">SUI1 domain-containing protein</fullName>
    </recommendedName>
</protein>
<evidence type="ECO:0000256" key="2">
    <source>
        <dbReference type="ARBA" id="ARBA00022845"/>
    </source>
</evidence>
<gene>
    <name evidence="5" type="ORF">AMJ40_04625</name>
</gene>
<dbReference type="Proteomes" id="UP000051124">
    <property type="component" value="Unassembled WGS sequence"/>
</dbReference>
<reference evidence="5 6" key="1">
    <citation type="journal article" date="2015" name="Microbiome">
        <title>Genomic resolution of linkages in carbon, nitrogen, and sulfur cycling among widespread estuary sediment bacteria.</title>
        <authorList>
            <person name="Baker B.J."/>
            <person name="Lazar C.S."/>
            <person name="Teske A.P."/>
            <person name="Dick G.J."/>
        </authorList>
    </citation>
    <scope>NUCLEOTIDE SEQUENCE [LARGE SCALE GENOMIC DNA]</scope>
    <source>
        <strain evidence="5">DG_26</strain>
    </source>
</reference>
<dbReference type="GO" id="GO:0003743">
    <property type="term" value="F:translation initiation factor activity"/>
    <property type="evidence" value="ECO:0007669"/>
    <property type="project" value="InterPro"/>
</dbReference>
<name>A0A0S7WJQ4_UNCT6</name>
<dbReference type="AlphaFoldDB" id="A0A0S7WJQ4"/>